<evidence type="ECO:0000256" key="4">
    <source>
        <dbReference type="ARBA" id="ARBA00022692"/>
    </source>
</evidence>
<evidence type="ECO:0000256" key="7">
    <source>
        <dbReference type="ARBA" id="ARBA00023136"/>
    </source>
</evidence>
<reference evidence="11" key="1">
    <citation type="journal article" date="2018" name="Comp. Biochem. Physiol. Part D Genomics Proteomics">
        <title>Analysis of the grapevine moth Lobesia botrana antennal transcriptome and expression of odorant-binding and chemosensory proteins.</title>
        <authorList>
            <person name="Rojas V."/>
            <person name="Jimenez H."/>
            <person name="Palma-Millanao R."/>
            <person name="Gonzalez-Gonzalez A."/>
            <person name="Machuca J."/>
            <person name="Godoy R."/>
            <person name="Ceballos R."/>
            <person name="Mutis A."/>
            <person name="Venthur H."/>
        </authorList>
    </citation>
    <scope>NUCLEOTIDE SEQUENCE</scope>
</reference>
<name>A0A345BEX5_9NEOP</name>
<proteinExistence type="evidence at transcript level"/>
<feature type="transmembrane region" description="Helical" evidence="10">
    <location>
        <begin position="88"/>
        <end position="107"/>
    </location>
</feature>
<organism evidence="11">
    <name type="scientific">Lobesia botrana</name>
    <dbReference type="NCBI Taxonomy" id="209534"/>
    <lineage>
        <taxon>Eukaryota</taxon>
        <taxon>Metazoa</taxon>
        <taxon>Ecdysozoa</taxon>
        <taxon>Arthropoda</taxon>
        <taxon>Hexapoda</taxon>
        <taxon>Insecta</taxon>
        <taxon>Pterygota</taxon>
        <taxon>Neoptera</taxon>
        <taxon>Endopterygota</taxon>
        <taxon>Lepidoptera</taxon>
        <taxon>Glossata</taxon>
        <taxon>Ditrysia</taxon>
        <taxon>Tortricoidea</taxon>
        <taxon>Tortricidae</taxon>
        <taxon>Olethreutinae</taxon>
        <taxon>Olethreutini</taxon>
        <taxon>Lobesia</taxon>
    </lineage>
</organism>
<evidence type="ECO:0000313" key="11">
    <source>
        <dbReference type="EMBL" id="AXF48799.1"/>
    </source>
</evidence>
<dbReference type="Pfam" id="PF02949">
    <property type="entry name" value="7tm_6"/>
    <property type="match status" value="1"/>
</dbReference>
<dbReference type="PANTHER" id="PTHR21137:SF35">
    <property type="entry name" value="ODORANT RECEPTOR 19A-RELATED"/>
    <property type="match status" value="1"/>
</dbReference>
<dbReference type="GO" id="GO:0005886">
    <property type="term" value="C:plasma membrane"/>
    <property type="evidence" value="ECO:0007669"/>
    <property type="project" value="UniProtKB-SubCell"/>
</dbReference>
<evidence type="ECO:0000256" key="5">
    <source>
        <dbReference type="ARBA" id="ARBA00022725"/>
    </source>
</evidence>
<dbReference type="PANTHER" id="PTHR21137">
    <property type="entry name" value="ODORANT RECEPTOR"/>
    <property type="match status" value="1"/>
</dbReference>
<evidence type="ECO:0000256" key="6">
    <source>
        <dbReference type="ARBA" id="ARBA00022989"/>
    </source>
</evidence>
<dbReference type="EMBL" id="MG816614">
    <property type="protein sequence ID" value="AXF48799.1"/>
    <property type="molecule type" value="mRNA"/>
</dbReference>
<feature type="transmembrane region" description="Helical" evidence="10">
    <location>
        <begin position="20"/>
        <end position="39"/>
    </location>
</feature>
<evidence type="ECO:0000256" key="2">
    <source>
        <dbReference type="ARBA" id="ARBA00022475"/>
    </source>
</evidence>
<evidence type="ECO:0000256" key="3">
    <source>
        <dbReference type="ARBA" id="ARBA00022606"/>
    </source>
</evidence>
<keyword evidence="9 10" id="KW-0807">Transducer</keyword>
<keyword evidence="2" id="KW-1003">Cell membrane</keyword>
<keyword evidence="8 10" id="KW-0675">Receptor</keyword>
<protein>
    <recommendedName>
        <fullName evidence="10">Odorant receptor</fullName>
    </recommendedName>
</protein>
<keyword evidence="7 10" id="KW-0472">Membrane</keyword>
<keyword evidence="4 10" id="KW-0812">Transmembrane</keyword>
<sequence length="406" mass="46373">MKFNKIIPKKYKYKTNDTVLLFHKICNIVYVGCGTNFMFDNLKLPDRFIRVFSYVSKVFEALTIALILSEWGAFFTHKNLTIMQKTDLVLYAPTSVTLYAMYLNAVFRKEQIKELGYTLAVTLKEMFSDGATERLMVKKTWRFVTAMAVLVFGLVISTGIDTGYRAITTNATFTTMIPAWPMLEDRSTAAGICRIAHYVVWLIFVSRVGSMYFIILAVAISLQHQFRILHEYFLSLGSIFDGEGSYEEKERKYEEAVVHGIKMHSLTLWCTNETQVTCGLAFSMQVVTNVLSLVLLMVQWMNMERTFANALHVVLFACVMLIGTGIFMWNAGDITFEAAKLPTAIFHSGWYHCRGESSVRVRKLVTIAMRRAQDRVVIKGFGIMELSYESYISIVKSSYSVFSVMY</sequence>
<feature type="transmembrane region" description="Helical" evidence="10">
    <location>
        <begin position="51"/>
        <end position="68"/>
    </location>
</feature>
<dbReference type="GO" id="GO:0007165">
    <property type="term" value="P:signal transduction"/>
    <property type="evidence" value="ECO:0007669"/>
    <property type="project" value="UniProtKB-KW"/>
</dbReference>
<dbReference type="AlphaFoldDB" id="A0A345BEX5"/>
<comment type="subcellular location">
    <subcellularLocation>
        <location evidence="1 10">Cell membrane</location>
        <topology evidence="1 10">Multi-pass membrane protein</topology>
    </subcellularLocation>
</comment>
<keyword evidence="6 10" id="KW-1133">Transmembrane helix</keyword>
<dbReference type="GO" id="GO:0004984">
    <property type="term" value="F:olfactory receptor activity"/>
    <property type="evidence" value="ECO:0007669"/>
    <property type="project" value="InterPro"/>
</dbReference>
<dbReference type="GO" id="GO:0005549">
    <property type="term" value="F:odorant binding"/>
    <property type="evidence" value="ECO:0007669"/>
    <property type="project" value="InterPro"/>
</dbReference>
<keyword evidence="3 10" id="KW-0716">Sensory transduction</keyword>
<evidence type="ECO:0000256" key="9">
    <source>
        <dbReference type="ARBA" id="ARBA00023224"/>
    </source>
</evidence>
<accession>A0A345BEX5</accession>
<evidence type="ECO:0000256" key="8">
    <source>
        <dbReference type="ARBA" id="ARBA00023170"/>
    </source>
</evidence>
<feature type="transmembrane region" description="Helical" evidence="10">
    <location>
        <begin position="279"/>
        <end position="298"/>
    </location>
</feature>
<dbReference type="InterPro" id="IPR004117">
    <property type="entry name" value="7tm6_olfct_rcpt"/>
</dbReference>
<feature type="transmembrane region" description="Helical" evidence="10">
    <location>
        <begin position="143"/>
        <end position="160"/>
    </location>
</feature>
<evidence type="ECO:0000256" key="10">
    <source>
        <dbReference type="RuleBase" id="RU351113"/>
    </source>
</evidence>
<evidence type="ECO:0000256" key="1">
    <source>
        <dbReference type="ARBA" id="ARBA00004651"/>
    </source>
</evidence>
<feature type="transmembrane region" description="Helical" evidence="10">
    <location>
        <begin position="310"/>
        <end position="329"/>
    </location>
</feature>
<feature type="transmembrane region" description="Helical" evidence="10">
    <location>
        <begin position="195"/>
        <end position="222"/>
    </location>
</feature>
<keyword evidence="5 10" id="KW-0552">Olfaction</keyword>
<comment type="similarity">
    <text evidence="10">Belongs to the insect chemoreceptor superfamily. Heteromeric odorant receptor channel (TC 1.A.69) family.</text>
</comment>